<protein>
    <recommendedName>
        <fullName evidence="4">Rad60/SUMO-like domain-containing protein</fullName>
    </recommendedName>
</protein>
<feature type="compositionally biased region" description="Basic residues" evidence="1">
    <location>
        <begin position="122"/>
        <end position="136"/>
    </location>
</feature>
<keyword evidence="3" id="KW-1185">Reference proteome</keyword>
<dbReference type="InterPro" id="IPR029071">
    <property type="entry name" value="Ubiquitin-like_domsf"/>
</dbReference>
<dbReference type="EMBL" id="CAVNYO010000478">
    <property type="protein sequence ID" value="CAK5284123.1"/>
    <property type="molecule type" value="Genomic_DNA"/>
</dbReference>
<feature type="compositionally biased region" description="Basic and acidic residues" evidence="1">
    <location>
        <begin position="145"/>
        <end position="169"/>
    </location>
</feature>
<feature type="compositionally biased region" description="Basic residues" evidence="1">
    <location>
        <begin position="46"/>
        <end position="59"/>
    </location>
</feature>
<dbReference type="Gene3D" id="3.10.20.90">
    <property type="entry name" value="Phosphatidylinositol 3-kinase Catalytic Subunit, Chain A, domain 1"/>
    <property type="match status" value="2"/>
</dbReference>
<comment type="caution">
    <text evidence="2">The sequence shown here is derived from an EMBL/GenBank/DDBJ whole genome shotgun (WGS) entry which is preliminary data.</text>
</comment>
<dbReference type="AlphaFoldDB" id="A0AAD2Q795"/>
<organism evidence="2 3">
    <name type="scientific">Mycena citricolor</name>
    <dbReference type="NCBI Taxonomy" id="2018698"/>
    <lineage>
        <taxon>Eukaryota</taxon>
        <taxon>Fungi</taxon>
        <taxon>Dikarya</taxon>
        <taxon>Basidiomycota</taxon>
        <taxon>Agaricomycotina</taxon>
        <taxon>Agaricomycetes</taxon>
        <taxon>Agaricomycetidae</taxon>
        <taxon>Agaricales</taxon>
        <taxon>Marasmiineae</taxon>
        <taxon>Mycenaceae</taxon>
        <taxon>Mycena</taxon>
    </lineage>
</organism>
<accession>A0AAD2Q795</accession>
<feature type="non-terminal residue" evidence="2">
    <location>
        <position position="438"/>
    </location>
</feature>
<dbReference type="SUPFAM" id="SSF54236">
    <property type="entry name" value="Ubiquitin-like"/>
    <property type="match status" value="1"/>
</dbReference>
<dbReference type="Proteomes" id="UP001295794">
    <property type="component" value="Unassembled WGS sequence"/>
</dbReference>
<sequence>STQPPRPRPRPRPVPRAKAPPSSPGTSNNDAVPTDAVDDDSLFMRNRGRSAKVWTKLKKITAETKKKVASSDSEGEQSESMRPRKQKKISGESTRMARLMSETQSSDSDSGSDVVVTGGSTSKRKAKGKERARSKSRSLTPPPEMSREQRDLLRNIVRETLGARDRDRTPSPPLDPDLSTDTIVFDPEVQAIINAANAGAKPSESNPISHSNETIEIFVHWKPHPRDEQGRKRTDIFKLNRTDTFRELFEAVAEDQSLLLENLRLSHNNIRIFPSVTPATLRIWDEADLEACDKTTWEFLHANPHKAGHNGSAIEIASDSEEEEEDEELLQSDAGDDDDETLKLVLRSSKTVGNDITLTVRPTTTCGAIVQAFLKKAGLAGQYGKPAGSTTKRGRGRKSAVASDKNPQLSIDGDRIDHGVPISEMDLDSGDVVDVVGL</sequence>
<feature type="region of interest" description="Disordered" evidence="1">
    <location>
        <begin position="383"/>
        <end position="411"/>
    </location>
</feature>
<evidence type="ECO:0000256" key="1">
    <source>
        <dbReference type="SAM" id="MobiDB-lite"/>
    </source>
</evidence>
<dbReference type="CDD" id="cd01763">
    <property type="entry name" value="Ubl_SUMO_like"/>
    <property type="match status" value="1"/>
</dbReference>
<evidence type="ECO:0008006" key="4">
    <source>
        <dbReference type="Google" id="ProtNLM"/>
    </source>
</evidence>
<name>A0AAD2Q795_9AGAR</name>
<feature type="region of interest" description="Disordered" evidence="1">
    <location>
        <begin position="1"/>
        <end position="181"/>
    </location>
</feature>
<evidence type="ECO:0000313" key="3">
    <source>
        <dbReference type="Proteomes" id="UP001295794"/>
    </source>
</evidence>
<gene>
    <name evidence="2" type="ORF">MYCIT1_LOCUS37163</name>
</gene>
<reference evidence="2" key="1">
    <citation type="submission" date="2023-11" db="EMBL/GenBank/DDBJ databases">
        <authorList>
            <person name="De Vega J J."/>
            <person name="De Vega J J."/>
        </authorList>
    </citation>
    <scope>NUCLEOTIDE SEQUENCE</scope>
</reference>
<proteinExistence type="predicted"/>
<evidence type="ECO:0000313" key="2">
    <source>
        <dbReference type="EMBL" id="CAK5284123.1"/>
    </source>
</evidence>
<feature type="compositionally biased region" description="Low complexity" evidence="1">
    <location>
        <begin position="105"/>
        <end position="121"/>
    </location>
</feature>